<reference evidence="1 2" key="1">
    <citation type="submission" date="2023-07" db="EMBL/GenBank/DDBJ databases">
        <title>Genomic Encyclopedia of Type Strains, Phase IV (KMG-IV): sequencing the most valuable type-strain genomes for metagenomic binning, comparative biology and taxonomic classification.</title>
        <authorList>
            <person name="Goeker M."/>
        </authorList>
    </citation>
    <scope>NUCLEOTIDE SEQUENCE [LARGE SCALE GENOMIC DNA]</scope>
    <source>
        <strain evidence="1 2">DSM 27594</strain>
    </source>
</reference>
<organism evidence="1 2">
    <name type="scientific">Neobacillus ginsengisoli</name>
    <dbReference type="NCBI Taxonomy" id="904295"/>
    <lineage>
        <taxon>Bacteria</taxon>
        <taxon>Bacillati</taxon>
        <taxon>Bacillota</taxon>
        <taxon>Bacilli</taxon>
        <taxon>Bacillales</taxon>
        <taxon>Bacillaceae</taxon>
        <taxon>Neobacillus</taxon>
    </lineage>
</organism>
<proteinExistence type="predicted"/>
<name>A0ABT9XV73_9BACI</name>
<gene>
    <name evidence="1" type="ORF">J2S10_002642</name>
</gene>
<keyword evidence="2" id="KW-1185">Reference proteome</keyword>
<evidence type="ECO:0000313" key="2">
    <source>
        <dbReference type="Proteomes" id="UP001224122"/>
    </source>
</evidence>
<dbReference type="InterPro" id="IPR024524">
    <property type="entry name" value="DUF3800"/>
</dbReference>
<dbReference type="RefSeq" id="WP_307408392.1">
    <property type="nucleotide sequence ID" value="NZ_JAUSTW010000004.1"/>
</dbReference>
<accession>A0ABT9XV73</accession>
<protein>
    <submittedName>
        <fullName evidence="1">Biotin operon repressor</fullName>
    </submittedName>
</protein>
<dbReference type="Proteomes" id="UP001224122">
    <property type="component" value="Unassembled WGS sequence"/>
</dbReference>
<dbReference type="EMBL" id="JAUSTW010000004">
    <property type="protein sequence ID" value="MDQ0199460.1"/>
    <property type="molecule type" value="Genomic_DNA"/>
</dbReference>
<comment type="caution">
    <text evidence="1">The sequence shown here is derived from an EMBL/GenBank/DDBJ whole genome shotgun (WGS) entry which is preliminary data.</text>
</comment>
<sequence length="388" mass="46170">MNEIQCAFIEEYGNYGFDFEQQGVSTHFIIVSILVKESNKEFLEQEVEKIRQKYFHSGEMISGEVEDHLRIQLLNELKDLPFTVYAYVIDKRKIREDSGITFKKTFIKYVNRLVYDDLYRTFDQLDLVMDEHGSKEFMDEFKNYVKTTSIPDLFNYSSFGFNQSQSNLLLQLANLFAATIAQGYDRTLFSEQYRSFYQIIKDKMIGIHLWPYDYKHFLYEYKSEKPDAKYDEVIIKQAVNLAYQYIDKNRKSDEEDEKIRIDFLKFLLFNLKENPDEYVFTQEILDNLNAIREIKINQHYFRSTIVSKLRDQGLLISSSNKGYKLPASLTDLYDFVNLSSLTIHPMIQRISKCRDQILVATNKEIDILDQKEYEYLKRIIEMEKLAVK</sequence>
<dbReference type="Pfam" id="PF12686">
    <property type="entry name" value="DUF3800"/>
    <property type="match status" value="1"/>
</dbReference>
<evidence type="ECO:0000313" key="1">
    <source>
        <dbReference type="EMBL" id="MDQ0199460.1"/>
    </source>
</evidence>